<dbReference type="EMBL" id="JAVDWA010000003">
    <property type="protein sequence ID" value="MDR7073274.1"/>
    <property type="molecule type" value="Genomic_DNA"/>
</dbReference>
<accession>A0ABU1U1C1</accession>
<feature type="transmembrane region" description="Helical" evidence="1">
    <location>
        <begin position="52"/>
        <end position="72"/>
    </location>
</feature>
<sequence>MRLKLKHLLLVAVVLCLITFPLFPLTEWLLFSLLFITFFLIVSLIKTKVKLFWITFPISFLSVLLLTYLINTYTSAKISYPFMIGMGCFQFVYGLILKGKRDKEY</sequence>
<name>A0ABU1U1C1_9BACL</name>
<keyword evidence="1" id="KW-1133">Transmembrane helix</keyword>
<gene>
    <name evidence="2" type="ORF">J2X07_002260</name>
</gene>
<keyword evidence="3" id="KW-1185">Reference proteome</keyword>
<feature type="transmembrane region" description="Helical" evidence="1">
    <location>
        <begin position="78"/>
        <end position="97"/>
    </location>
</feature>
<dbReference type="Proteomes" id="UP001258181">
    <property type="component" value="Unassembled WGS sequence"/>
</dbReference>
<feature type="transmembrane region" description="Helical" evidence="1">
    <location>
        <begin position="29"/>
        <end position="45"/>
    </location>
</feature>
<evidence type="ECO:0000256" key="1">
    <source>
        <dbReference type="SAM" id="Phobius"/>
    </source>
</evidence>
<reference evidence="2 3" key="1">
    <citation type="submission" date="2023-07" db="EMBL/GenBank/DDBJ databases">
        <title>Sorghum-associated microbial communities from plants grown in Nebraska, USA.</title>
        <authorList>
            <person name="Schachtman D."/>
        </authorList>
    </citation>
    <scope>NUCLEOTIDE SEQUENCE [LARGE SCALE GENOMIC DNA]</scope>
    <source>
        <strain evidence="2 3">BE211</strain>
    </source>
</reference>
<evidence type="ECO:0000313" key="2">
    <source>
        <dbReference type="EMBL" id="MDR7073274.1"/>
    </source>
</evidence>
<comment type="caution">
    <text evidence="2">The sequence shown here is derived from an EMBL/GenBank/DDBJ whole genome shotgun (WGS) entry which is preliminary data.</text>
</comment>
<feature type="transmembrane region" description="Helical" evidence="1">
    <location>
        <begin position="7"/>
        <end position="23"/>
    </location>
</feature>
<proteinExistence type="predicted"/>
<protein>
    <submittedName>
        <fullName evidence="2">Apolipoprotein N-acyltransferase</fullName>
    </submittedName>
</protein>
<keyword evidence="1" id="KW-0472">Membrane</keyword>
<organism evidence="2 3">
    <name type="scientific">Fictibacillus barbaricus</name>
    <dbReference type="NCBI Taxonomy" id="182136"/>
    <lineage>
        <taxon>Bacteria</taxon>
        <taxon>Bacillati</taxon>
        <taxon>Bacillota</taxon>
        <taxon>Bacilli</taxon>
        <taxon>Bacillales</taxon>
        <taxon>Fictibacillaceae</taxon>
        <taxon>Fictibacillus</taxon>
    </lineage>
</organism>
<keyword evidence="1" id="KW-0812">Transmembrane</keyword>
<evidence type="ECO:0000313" key="3">
    <source>
        <dbReference type="Proteomes" id="UP001258181"/>
    </source>
</evidence>